<dbReference type="GO" id="GO:0051787">
    <property type="term" value="F:misfolded protein binding"/>
    <property type="evidence" value="ECO:0007669"/>
    <property type="project" value="TreeGrafter"/>
</dbReference>
<organism evidence="5 6">
    <name type="scientific">Peronospora matthiolae</name>
    <dbReference type="NCBI Taxonomy" id="2874970"/>
    <lineage>
        <taxon>Eukaryota</taxon>
        <taxon>Sar</taxon>
        <taxon>Stramenopiles</taxon>
        <taxon>Oomycota</taxon>
        <taxon>Peronosporomycetes</taxon>
        <taxon>Peronosporales</taxon>
        <taxon>Peronosporaceae</taxon>
        <taxon>Peronospora</taxon>
    </lineage>
</organism>
<proteinExistence type="predicted"/>
<reference evidence="5" key="1">
    <citation type="submission" date="2024-01" db="EMBL/GenBank/DDBJ databases">
        <authorList>
            <person name="Webb A."/>
        </authorList>
    </citation>
    <scope>NUCLEOTIDE SEQUENCE</scope>
    <source>
        <strain evidence="5">Pm1</strain>
    </source>
</reference>
<dbReference type="GO" id="GO:0051087">
    <property type="term" value="F:protein-folding chaperone binding"/>
    <property type="evidence" value="ECO:0007669"/>
    <property type="project" value="TreeGrafter"/>
</dbReference>
<comment type="caution">
    <text evidence="5">The sequence shown here is derived from an EMBL/GenBank/DDBJ whole genome shotgun (WGS) entry which is preliminary data.</text>
</comment>
<evidence type="ECO:0000259" key="4">
    <source>
        <dbReference type="PROSITE" id="PS50076"/>
    </source>
</evidence>
<dbReference type="PANTHER" id="PTHR44360">
    <property type="entry name" value="DNAJ HOMOLOG SUBFAMILY B MEMBER 9"/>
    <property type="match status" value="1"/>
</dbReference>
<name>A0AAV1TRY1_9STRA</name>
<dbReference type="InterPro" id="IPR001623">
    <property type="entry name" value="DnaJ_domain"/>
</dbReference>
<dbReference type="PRINTS" id="PR00625">
    <property type="entry name" value="JDOMAIN"/>
</dbReference>
<gene>
    <name evidence="5" type="ORF">PM001_LOCUS8924</name>
</gene>
<feature type="domain" description="J" evidence="4">
    <location>
        <begin position="24"/>
        <end position="96"/>
    </location>
</feature>
<evidence type="ECO:0000256" key="3">
    <source>
        <dbReference type="SAM" id="SignalP"/>
    </source>
</evidence>
<accession>A0AAV1TRY1</accession>
<dbReference type="InterPro" id="IPR051948">
    <property type="entry name" value="Hsp70_co-chaperone_J-domain"/>
</dbReference>
<sequence length="316" mass="36114">MKSRQLLLLVLVLQLLAPLGNGEDPYAVLGVKKTASDLEIRKAYHSLALKWHPDKNPGNPHAEQQFMRIKDAYDRLTKTPGAAEQERERRQQSFYRQQQQYQYQKRSYGHQYRYQYQQRWDLSHLTTPFFLMIGLAVVAGLLHLGANTNGTGSSQEEATRSASTEEEIRRESPLKQLAKVFAPSIYELSPLYLTARGRRTLVFFPDDTRHDCSVRDQFSIIETLATEFHRDPLTFCWLDLKTQPVDKRVLWEAQFGEAPAPFVAGLGYRGKKCSLLPPCTSSTSTGRRDLEEVVRKWLLRLAGGEVSQEPSVPGLF</sequence>
<dbReference type="Proteomes" id="UP001162060">
    <property type="component" value="Unassembled WGS sequence"/>
</dbReference>
<evidence type="ECO:0000256" key="2">
    <source>
        <dbReference type="SAM" id="MobiDB-lite"/>
    </source>
</evidence>
<dbReference type="CDD" id="cd06257">
    <property type="entry name" value="DnaJ"/>
    <property type="match status" value="1"/>
</dbReference>
<dbReference type="SMART" id="SM00271">
    <property type="entry name" value="DnaJ"/>
    <property type="match status" value="1"/>
</dbReference>
<dbReference type="EMBL" id="CAKLBY020000070">
    <property type="protein sequence ID" value="CAK7923774.1"/>
    <property type="molecule type" value="Genomic_DNA"/>
</dbReference>
<feature type="chain" id="PRO_5043942846" description="J domain-containing protein" evidence="3">
    <location>
        <begin position="23"/>
        <end position="316"/>
    </location>
</feature>
<dbReference type="GO" id="GO:0005783">
    <property type="term" value="C:endoplasmic reticulum"/>
    <property type="evidence" value="ECO:0007669"/>
    <property type="project" value="TreeGrafter"/>
</dbReference>
<dbReference type="PANTHER" id="PTHR44360:SF1">
    <property type="entry name" value="DNAJ HOMOLOG SUBFAMILY B MEMBER 9"/>
    <property type="match status" value="1"/>
</dbReference>
<dbReference type="GO" id="GO:0036503">
    <property type="term" value="P:ERAD pathway"/>
    <property type="evidence" value="ECO:0007669"/>
    <property type="project" value="TreeGrafter"/>
</dbReference>
<keyword evidence="3" id="KW-0732">Signal</keyword>
<protein>
    <recommendedName>
        <fullName evidence="4">J domain-containing protein</fullName>
    </recommendedName>
</protein>
<evidence type="ECO:0000256" key="1">
    <source>
        <dbReference type="ARBA" id="ARBA00023186"/>
    </source>
</evidence>
<dbReference type="SUPFAM" id="SSF46565">
    <property type="entry name" value="Chaperone J-domain"/>
    <property type="match status" value="1"/>
</dbReference>
<feature type="signal peptide" evidence="3">
    <location>
        <begin position="1"/>
        <end position="22"/>
    </location>
</feature>
<feature type="compositionally biased region" description="Low complexity" evidence="2">
    <location>
        <begin position="153"/>
        <end position="162"/>
    </location>
</feature>
<feature type="region of interest" description="Disordered" evidence="2">
    <location>
        <begin position="148"/>
        <end position="170"/>
    </location>
</feature>
<dbReference type="InterPro" id="IPR036869">
    <property type="entry name" value="J_dom_sf"/>
</dbReference>
<keyword evidence="1" id="KW-0143">Chaperone</keyword>
<dbReference type="PROSITE" id="PS50076">
    <property type="entry name" value="DNAJ_2"/>
    <property type="match status" value="1"/>
</dbReference>
<dbReference type="AlphaFoldDB" id="A0AAV1TRY1"/>
<dbReference type="Pfam" id="PF00226">
    <property type="entry name" value="DnaJ"/>
    <property type="match status" value="1"/>
</dbReference>
<dbReference type="Gene3D" id="1.10.287.110">
    <property type="entry name" value="DnaJ domain"/>
    <property type="match status" value="1"/>
</dbReference>
<evidence type="ECO:0000313" key="6">
    <source>
        <dbReference type="Proteomes" id="UP001162060"/>
    </source>
</evidence>
<evidence type="ECO:0000313" key="5">
    <source>
        <dbReference type="EMBL" id="CAK7923774.1"/>
    </source>
</evidence>